<dbReference type="Proteomes" id="UP000179636">
    <property type="component" value="Unassembled WGS sequence"/>
</dbReference>
<accession>A0A1S1JN54</accession>
<comment type="subcellular location">
    <subcellularLocation>
        <location evidence="1">Cell membrane</location>
        <topology evidence="1">Multi-pass membrane protein</topology>
    </subcellularLocation>
</comment>
<feature type="domain" description="MacB-like periplasmic core" evidence="9">
    <location>
        <begin position="473"/>
        <end position="672"/>
    </location>
</feature>
<dbReference type="EMBL" id="MLHV01000044">
    <property type="protein sequence ID" value="OHT87176.1"/>
    <property type="molecule type" value="Genomic_DNA"/>
</dbReference>
<gene>
    <name evidence="10" type="ORF">BKG61_28155</name>
</gene>
<keyword evidence="2" id="KW-1003">Cell membrane</keyword>
<feature type="transmembrane region" description="Helical" evidence="7">
    <location>
        <begin position="420"/>
        <end position="437"/>
    </location>
</feature>
<dbReference type="Pfam" id="PF02687">
    <property type="entry name" value="FtsX"/>
    <property type="match status" value="2"/>
</dbReference>
<dbReference type="STRING" id="1908205.BKG60_04085"/>
<protein>
    <recommendedName>
        <fullName evidence="12">ABC transporter permease</fullName>
    </recommendedName>
</protein>
<proteinExistence type="inferred from homology"/>
<comment type="similarity">
    <text evidence="6">Belongs to the ABC-4 integral membrane protein family.</text>
</comment>
<evidence type="ECO:0000259" key="8">
    <source>
        <dbReference type="Pfam" id="PF02687"/>
    </source>
</evidence>
<evidence type="ECO:0000256" key="2">
    <source>
        <dbReference type="ARBA" id="ARBA00022475"/>
    </source>
</evidence>
<keyword evidence="3 7" id="KW-0812">Transmembrane</keyword>
<feature type="domain" description="ABC3 transporter permease C-terminal" evidence="8">
    <location>
        <begin position="250"/>
        <end position="373"/>
    </location>
</feature>
<dbReference type="Pfam" id="PF12704">
    <property type="entry name" value="MacB_PCD"/>
    <property type="match status" value="1"/>
</dbReference>
<name>A0A1S1JN54_9MYCO</name>
<evidence type="ECO:0008006" key="12">
    <source>
        <dbReference type="Google" id="ProtNLM"/>
    </source>
</evidence>
<organism evidence="10 11">
    <name type="scientific">Mycobacterium syngnathidarum</name>
    <dbReference type="NCBI Taxonomy" id="1908205"/>
    <lineage>
        <taxon>Bacteria</taxon>
        <taxon>Bacillati</taxon>
        <taxon>Actinomycetota</taxon>
        <taxon>Actinomycetes</taxon>
        <taxon>Mycobacteriales</taxon>
        <taxon>Mycobacteriaceae</taxon>
        <taxon>Mycobacterium</taxon>
    </lineage>
</organism>
<dbReference type="InterPro" id="IPR050250">
    <property type="entry name" value="Macrolide_Exporter_MacB"/>
</dbReference>
<dbReference type="InterPro" id="IPR003838">
    <property type="entry name" value="ABC3_permease_C"/>
</dbReference>
<reference evidence="10 11" key="1">
    <citation type="submission" date="2016-10" db="EMBL/GenBank/DDBJ databases">
        <title>Evaluation of Human, Animal and Environmental Mycobacterium chelonae Isolates by Core Genome Phylogenomic Analysis, Targeted Gene Comparison, and Anti-microbial Susceptibility Patterns: A Tale of Mistaken Identities.</title>
        <authorList>
            <person name="Fogelson S.B."/>
            <person name="Camus A.C."/>
            <person name="Lorenz W."/>
            <person name="Vasireddy R."/>
            <person name="Vasireddy S."/>
            <person name="Smith T."/>
            <person name="Brown-Elliott B.A."/>
            <person name="Wallace R.J.Jr."/>
            <person name="Hasan N.A."/>
            <person name="Reischl U."/>
            <person name="Sanchez S."/>
        </authorList>
    </citation>
    <scope>NUCLEOTIDE SEQUENCE [LARGE SCALE GENOMIC DNA]</scope>
    <source>
        <strain evidence="10 11">24999</strain>
    </source>
</reference>
<feature type="transmembrane region" description="Helical" evidence="7">
    <location>
        <begin position="469"/>
        <end position="491"/>
    </location>
</feature>
<evidence type="ECO:0000256" key="7">
    <source>
        <dbReference type="SAM" id="Phobius"/>
    </source>
</evidence>
<keyword evidence="4 7" id="KW-1133">Transmembrane helix</keyword>
<evidence type="ECO:0000256" key="6">
    <source>
        <dbReference type="ARBA" id="ARBA00038076"/>
    </source>
</evidence>
<dbReference type="InterPro" id="IPR025857">
    <property type="entry name" value="MacB_PCD"/>
</dbReference>
<evidence type="ECO:0000256" key="5">
    <source>
        <dbReference type="ARBA" id="ARBA00023136"/>
    </source>
</evidence>
<dbReference type="PANTHER" id="PTHR30572:SF4">
    <property type="entry name" value="ABC TRANSPORTER PERMEASE YTRF"/>
    <property type="match status" value="1"/>
</dbReference>
<dbReference type="PANTHER" id="PTHR30572">
    <property type="entry name" value="MEMBRANE COMPONENT OF TRANSPORTER-RELATED"/>
    <property type="match status" value="1"/>
</dbReference>
<keyword evidence="11" id="KW-1185">Reference proteome</keyword>
<evidence type="ECO:0000313" key="11">
    <source>
        <dbReference type="Proteomes" id="UP000179636"/>
    </source>
</evidence>
<accession>A0A1Q9WGD5</accession>
<feature type="transmembrane region" description="Helical" evidence="7">
    <location>
        <begin position="745"/>
        <end position="765"/>
    </location>
</feature>
<evidence type="ECO:0000256" key="3">
    <source>
        <dbReference type="ARBA" id="ARBA00022692"/>
    </source>
</evidence>
<feature type="transmembrane region" description="Helical" evidence="7">
    <location>
        <begin position="396"/>
        <end position="414"/>
    </location>
</feature>
<feature type="domain" description="ABC3 transporter permease C-terminal" evidence="8">
    <location>
        <begin position="706"/>
        <end position="820"/>
    </location>
</feature>
<dbReference type="GO" id="GO:0022857">
    <property type="term" value="F:transmembrane transporter activity"/>
    <property type="evidence" value="ECO:0007669"/>
    <property type="project" value="TreeGrafter"/>
</dbReference>
<feature type="transmembrane region" description="Helical" evidence="7">
    <location>
        <begin position="299"/>
        <end position="325"/>
    </location>
</feature>
<feature type="transmembrane region" description="Helical" evidence="7">
    <location>
        <begin position="706"/>
        <end position="725"/>
    </location>
</feature>
<comment type="caution">
    <text evidence="10">The sequence shown here is derived from an EMBL/GenBank/DDBJ whole genome shotgun (WGS) entry which is preliminary data.</text>
</comment>
<feature type="transmembrane region" description="Helical" evidence="7">
    <location>
        <begin position="345"/>
        <end position="365"/>
    </location>
</feature>
<feature type="transmembrane region" description="Helical" evidence="7">
    <location>
        <begin position="243"/>
        <end position="264"/>
    </location>
</feature>
<evidence type="ECO:0000256" key="1">
    <source>
        <dbReference type="ARBA" id="ARBA00004651"/>
    </source>
</evidence>
<dbReference type="GO" id="GO:0005886">
    <property type="term" value="C:plasma membrane"/>
    <property type="evidence" value="ECO:0007669"/>
    <property type="project" value="UniProtKB-SubCell"/>
</dbReference>
<keyword evidence="5 7" id="KW-0472">Membrane</keyword>
<dbReference type="AlphaFoldDB" id="A0A1S1JN54"/>
<evidence type="ECO:0000313" key="10">
    <source>
        <dbReference type="EMBL" id="OHT87176.1"/>
    </source>
</evidence>
<evidence type="ECO:0000256" key="4">
    <source>
        <dbReference type="ARBA" id="ARBA00022989"/>
    </source>
</evidence>
<feature type="transmembrane region" description="Helical" evidence="7">
    <location>
        <begin position="21"/>
        <end position="45"/>
    </location>
</feature>
<evidence type="ECO:0000259" key="9">
    <source>
        <dbReference type="Pfam" id="PF12704"/>
    </source>
</evidence>
<sequence length="828" mass="85844">MASAASRFRLINLREMYAHRGRTGTSLGVVAVAAALLVAIIGIYGSITGSVAAVSEGLGGDANIEVTSVADSGMSQDLVAELRRQTGVASVAPIVRQPVGVGGDRIVVLGIDAGIRDVHSPLANSLQEQIGHGLPTDGVIAGPGLGVKTGDMLHLGTWTERVAVVVDGDAARALNGGRFAVSLIGIAQRLTDRPRQIDSIFVVAKPGTDIAQLQSDLRTVVAGRAVVATPQFRSVQTSNAMALARYSTLLVGAIALVVSGFLVFNSMNMTAAQRRPRIASLLALGGEPRSLSGDLVIEAALLGVIGGLIGIPIGLVAGMVAVRMLPPFLVQTIDAHIDYVVPLSALPLVLLATTLTTVIASIIAARSVLRTTPIEAMAGRDISDSEERDQPLRRSVGVIAVICLAAAALLAVSVHDQRAIAAAALCAAGGLAAAYALQRWLTRAAVRVAAAMGSSGILAATVIKRAPRRAWATAMTVALVVAVGTATSGALTNMTNAGIQTVSALGDTDAFISATTKDMIPTGPLLPDDLAARVAAVPGVTTVLPVQYAYVNLGTARVLMEGADARSTTPAFHAMTPEVREQVSRGDGVVLSRQLAKTFKLSVGDTLQFPSATGLHSARILQVIDYVTLDAGLVAISLDVMQRWLRRDGATYLEVQFARDADTADTMRAVREVVPPTLSVYTGQEALDATRGIFAQIGVLAVMTQWIVALIGAIAVLNTLMLSVMDRRRELGVLRALGASQTQTSRVVLCEALSLGLVGGVIGVVFGEILHYLGTVVLGAATSIVVPFTLSLLTPVYIVTALVICLAGAYPPARRAAQLNIIDAISDE</sequence>